<keyword evidence="2" id="KW-0328">Glycosyltransferase</keyword>
<evidence type="ECO:0000313" key="7">
    <source>
        <dbReference type="Proteomes" id="UP000717364"/>
    </source>
</evidence>
<dbReference type="InterPro" id="IPR017853">
    <property type="entry name" value="GH"/>
</dbReference>
<dbReference type="Gene3D" id="3.20.20.80">
    <property type="entry name" value="Glycosidases"/>
    <property type="match status" value="1"/>
</dbReference>
<gene>
    <name evidence="6" type="ORF">IXB50_15220</name>
</gene>
<evidence type="ECO:0000256" key="2">
    <source>
        <dbReference type="ARBA" id="ARBA00022676"/>
    </source>
</evidence>
<feature type="binding site" evidence="4">
    <location>
        <position position="108"/>
    </location>
    <ligand>
        <name>substrate</name>
    </ligand>
</feature>
<dbReference type="InterPro" id="IPR045857">
    <property type="entry name" value="O16G_dom_2"/>
</dbReference>
<dbReference type="InterPro" id="IPR016377">
    <property type="entry name" value="Sucrose_GGa_phosphorylase-rel"/>
</dbReference>
<dbReference type="PIRSF" id="PIRSF003059">
    <property type="entry name" value="Sucrose_phosphorylase"/>
    <property type="match status" value="1"/>
</dbReference>
<dbReference type="SMART" id="SM00642">
    <property type="entry name" value="Aamy"/>
    <property type="match status" value="1"/>
</dbReference>
<dbReference type="EMBL" id="JADOES010000032">
    <property type="protein sequence ID" value="MBT9316777.1"/>
    <property type="molecule type" value="Genomic_DNA"/>
</dbReference>
<dbReference type="InterPro" id="IPR013780">
    <property type="entry name" value="Glyco_hydro_b"/>
</dbReference>
<dbReference type="InterPro" id="IPR006047">
    <property type="entry name" value="GH13_cat_dom"/>
</dbReference>
<evidence type="ECO:0000256" key="4">
    <source>
        <dbReference type="PIRSR" id="PIRSR003059-2"/>
    </source>
</evidence>
<dbReference type="Gene3D" id="3.90.400.10">
    <property type="entry name" value="Oligo-1,6-glucosidase, Domain 2"/>
    <property type="match status" value="1"/>
</dbReference>
<sequence>MLTTSKATITLERFTAKIRPLLSRVYTEQQIDDLLPRLYDLTKDQLKAHSQEDLGKWDQDKILLITYGNSICSDDASPLQTLHQFLNTRLEETVTGVHILPFFPYSSDDGFAVIDFLEVNHSLGNWADVEAIGRNFNLMFDLVANHVSSQSEWFQQFKQNELPGCNYFISLPDDTPTADVVRPRSSPLLTPVETSQGVQHVWTTFSADQVDLDYGNPDVFLEFINIMLAYANHGARYIRLDAVGFLWKSLGTCCIHLPETHALIQTFREILQMIDPGIALITETNVPNRENLSYFGERNEAHMIYNFSLPPLLLNALMQGRADHLKTWMMSMPPAPIGCAYFNFTASHDGIGMRPTEGLLEAQEFETLIETMRSFGAKISMRSQADGSESPYEINISLFDAMQGTAQGPDQWQIERFICSQTVMMSLEGIPAFYIHSLLATPNDLENVAATGHNRSINRHCWEKRRLDALLNDPETPQSIVLAELSRLIKIRRQQKAFHPNATQYTLHPDNPAIFAFWRQSIARDQSIFSIHNLSNQPHTLRLSELNLVNTDSWMDLISGDHFEDLHATYKLKPYQSVWLTNCPYYDSSNTPDQVDLEFLYQV</sequence>
<dbReference type="PANTHER" id="PTHR38784:SF1">
    <property type="entry name" value="SUCROSE PHOSPHORYLASE"/>
    <property type="match status" value="1"/>
</dbReference>
<evidence type="ECO:0000259" key="5">
    <source>
        <dbReference type="SMART" id="SM00642"/>
    </source>
</evidence>
<feature type="domain" description="Glycosyl hydrolase family 13 catalytic" evidence="5">
    <location>
        <begin position="61"/>
        <end position="492"/>
    </location>
</feature>
<keyword evidence="3" id="KW-0808">Transferase</keyword>
<accession>A0A947DGR5</accession>
<feature type="binding site" evidence="4">
    <location>
        <begin position="348"/>
        <end position="349"/>
    </location>
    <ligand>
        <name>substrate</name>
    </ligand>
</feature>
<dbReference type="InterPro" id="IPR032091">
    <property type="entry name" value="Malt_amylase-like_C"/>
</dbReference>
<dbReference type="InterPro" id="IPR033746">
    <property type="entry name" value="GGa_phosphorylase"/>
</dbReference>
<dbReference type="Gene3D" id="2.60.40.1180">
    <property type="entry name" value="Golgi alpha-mannosidase II"/>
    <property type="match status" value="1"/>
</dbReference>
<dbReference type="AlphaFoldDB" id="A0A947DGR5"/>
<name>A0A947DGR5_9CYAN</name>
<dbReference type="Pfam" id="PF16657">
    <property type="entry name" value="Malt_amylase_C"/>
    <property type="match status" value="1"/>
</dbReference>
<reference evidence="6" key="1">
    <citation type="submission" date="2020-11" db="EMBL/GenBank/DDBJ databases">
        <authorList>
            <person name="Konstantinou D."/>
            <person name="Gkelis S."/>
            <person name="Popin R."/>
            <person name="Fewer D."/>
            <person name="Sivonen K."/>
        </authorList>
    </citation>
    <scope>NUCLEOTIDE SEQUENCE</scope>
    <source>
        <strain evidence="6">TAU-MAC 1115</strain>
    </source>
</reference>
<dbReference type="CDD" id="cd11356">
    <property type="entry name" value="AmyAc_Sucrose_phosphorylase-like_1"/>
    <property type="match status" value="1"/>
</dbReference>
<organism evidence="6 7">
    <name type="scientific">Leptothoe spongobia TAU-MAC 1115</name>
    <dbReference type="NCBI Taxonomy" id="1967444"/>
    <lineage>
        <taxon>Bacteria</taxon>
        <taxon>Bacillati</taxon>
        <taxon>Cyanobacteriota</taxon>
        <taxon>Cyanophyceae</taxon>
        <taxon>Nodosilineales</taxon>
        <taxon>Cymatolegaceae</taxon>
        <taxon>Leptothoe</taxon>
        <taxon>Leptothoe spongobia</taxon>
    </lineage>
</organism>
<comment type="similarity">
    <text evidence="1">Belongs to the glycosyl hydrolase 13 family. Sucrose phosphorylase subfamily.</text>
</comment>
<dbReference type="GO" id="GO:0005975">
    <property type="term" value="P:carbohydrate metabolic process"/>
    <property type="evidence" value="ECO:0007669"/>
    <property type="project" value="InterPro"/>
</dbReference>
<feature type="binding site" evidence="4">
    <location>
        <begin position="239"/>
        <end position="241"/>
    </location>
    <ligand>
        <name>substrate</name>
    </ligand>
</feature>
<dbReference type="RefSeq" id="WP_215609842.1">
    <property type="nucleotide sequence ID" value="NZ_JADOES010000032.1"/>
</dbReference>
<proteinExistence type="inferred from homology"/>
<dbReference type="SUPFAM" id="SSF51445">
    <property type="entry name" value="(Trans)glycosidases"/>
    <property type="match status" value="1"/>
</dbReference>
<evidence type="ECO:0000256" key="3">
    <source>
        <dbReference type="ARBA" id="ARBA00022679"/>
    </source>
</evidence>
<reference evidence="6" key="2">
    <citation type="journal article" date="2021" name="Mar. Drugs">
        <title>Genome Reduction and Secondary Metabolism of the Marine Sponge-Associated Cyanobacterium Leptothoe.</title>
        <authorList>
            <person name="Konstantinou D."/>
            <person name="Popin R.V."/>
            <person name="Fewer D.P."/>
            <person name="Sivonen K."/>
            <person name="Gkelis S."/>
        </authorList>
    </citation>
    <scope>NUCLEOTIDE SEQUENCE</scope>
    <source>
        <strain evidence="6">TAU-MAC 1115</strain>
    </source>
</reference>
<keyword evidence="7" id="KW-1185">Reference proteome</keyword>
<dbReference type="PANTHER" id="PTHR38784">
    <property type="entry name" value="SUCROSE PHOSPHORYLASE"/>
    <property type="match status" value="1"/>
</dbReference>
<comment type="caution">
    <text evidence="6">The sequence shown here is derived from an EMBL/GenBank/DDBJ whole genome shotgun (WGS) entry which is preliminary data.</text>
</comment>
<evidence type="ECO:0000256" key="1">
    <source>
        <dbReference type="ARBA" id="ARBA00008452"/>
    </source>
</evidence>
<evidence type="ECO:0000313" key="6">
    <source>
        <dbReference type="EMBL" id="MBT9316777.1"/>
    </source>
</evidence>
<dbReference type="GO" id="GO:0016757">
    <property type="term" value="F:glycosyltransferase activity"/>
    <property type="evidence" value="ECO:0007669"/>
    <property type="project" value="UniProtKB-KW"/>
</dbReference>
<feature type="binding site" evidence="4">
    <location>
        <position position="146"/>
    </location>
    <ligand>
        <name>substrate</name>
    </ligand>
</feature>
<dbReference type="Proteomes" id="UP000717364">
    <property type="component" value="Unassembled WGS sequence"/>
</dbReference>
<dbReference type="Pfam" id="PF00128">
    <property type="entry name" value="Alpha-amylase"/>
    <property type="match status" value="1"/>
</dbReference>
<protein>
    <submittedName>
        <fullName evidence="6">Alpha-glucosidase C-terminal domain-containing protein</fullName>
    </submittedName>
</protein>
<feature type="binding site" evidence="4">
    <location>
        <position position="455"/>
    </location>
    <ligand>
        <name>substrate</name>
    </ligand>
</feature>